<name>A0ABY9WXT8_9BACT</name>
<proteinExistence type="predicted"/>
<feature type="domain" description="NAD-dependent epimerase/dehydratase" evidence="1">
    <location>
        <begin position="8"/>
        <end position="243"/>
    </location>
</feature>
<dbReference type="InterPro" id="IPR051783">
    <property type="entry name" value="NAD(P)-dependent_oxidoreduct"/>
</dbReference>
<accession>A0ABY9WXT8</accession>
<dbReference type="Gene3D" id="3.40.50.720">
    <property type="entry name" value="NAD(P)-binding Rossmann-like Domain"/>
    <property type="match status" value="1"/>
</dbReference>
<sequence length="319" mass="34240">MGGHGMRIFVAGATGAMGVPLVKHLVAAGHHVTGMTRSESKRSLLEGLSATAVVADVFNRERLGAVLREAKPDVVVHLLTALPKLGPVRPADLVATNRLRIEGTKNLVEAAISAGARRLVAESIVLVYGYGDHGSTLLTEEAPVARTSPRPWLQPTIDAGLALEETVLSAARSGRLEGVVLRFGFIYGAGAGSTEGMVAMMKKRRMPLIGEGSGVWSWIHVNDAAEATLAAIERGRSGAVYNIVDDEPVTWRDYLNHAARVLGAPSPFRLPLWLARLASPYAAISLTSRFAVSNARARRELNWRPVYPTYREGLATLSR</sequence>
<protein>
    <submittedName>
        <fullName evidence="2">NAD-dependent epimerase/dehydratase family protein</fullName>
    </submittedName>
</protein>
<dbReference type="Pfam" id="PF01370">
    <property type="entry name" value="Epimerase"/>
    <property type="match status" value="1"/>
</dbReference>
<evidence type="ECO:0000259" key="1">
    <source>
        <dbReference type="Pfam" id="PF01370"/>
    </source>
</evidence>
<evidence type="ECO:0000313" key="2">
    <source>
        <dbReference type="EMBL" id="WNG47953.1"/>
    </source>
</evidence>
<dbReference type="PANTHER" id="PTHR48079:SF6">
    <property type="entry name" value="NAD(P)-BINDING DOMAIN-CONTAINING PROTEIN-RELATED"/>
    <property type="match status" value="1"/>
</dbReference>
<gene>
    <name evidence="2" type="ORF">F0U60_30285</name>
</gene>
<keyword evidence="3" id="KW-1185">Reference proteome</keyword>
<dbReference type="InterPro" id="IPR001509">
    <property type="entry name" value="Epimerase_deHydtase"/>
</dbReference>
<reference evidence="2 3" key="1">
    <citation type="submission" date="2019-08" db="EMBL/GenBank/DDBJ databases">
        <title>Archangium and Cystobacter genomes.</title>
        <authorList>
            <person name="Chen I.-C.K."/>
            <person name="Wielgoss S."/>
        </authorList>
    </citation>
    <scope>NUCLEOTIDE SEQUENCE [LARGE SCALE GENOMIC DNA]</scope>
    <source>
        <strain evidence="2 3">Cbm 6</strain>
    </source>
</reference>
<dbReference type="InterPro" id="IPR036291">
    <property type="entry name" value="NAD(P)-bd_dom_sf"/>
</dbReference>
<dbReference type="PANTHER" id="PTHR48079">
    <property type="entry name" value="PROTEIN YEEZ"/>
    <property type="match status" value="1"/>
</dbReference>
<dbReference type="SUPFAM" id="SSF51735">
    <property type="entry name" value="NAD(P)-binding Rossmann-fold domains"/>
    <property type="match status" value="1"/>
</dbReference>
<evidence type="ECO:0000313" key="3">
    <source>
        <dbReference type="Proteomes" id="UP001611383"/>
    </source>
</evidence>
<dbReference type="Proteomes" id="UP001611383">
    <property type="component" value="Chromosome"/>
</dbReference>
<dbReference type="EMBL" id="CP043494">
    <property type="protein sequence ID" value="WNG47953.1"/>
    <property type="molecule type" value="Genomic_DNA"/>
</dbReference>
<organism evidence="2 3">
    <name type="scientific">Archangium minus</name>
    <dbReference type="NCBI Taxonomy" id="83450"/>
    <lineage>
        <taxon>Bacteria</taxon>
        <taxon>Pseudomonadati</taxon>
        <taxon>Myxococcota</taxon>
        <taxon>Myxococcia</taxon>
        <taxon>Myxococcales</taxon>
        <taxon>Cystobacterineae</taxon>
        <taxon>Archangiaceae</taxon>
        <taxon>Archangium</taxon>
    </lineage>
</organism>